<evidence type="ECO:0000259" key="8">
    <source>
        <dbReference type="SMART" id="SM00226"/>
    </source>
</evidence>
<reference evidence="10" key="1">
    <citation type="submission" date="2017-11" db="EMBL/GenBank/DDBJ databases">
        <title>The sensing device of the deep-sea amphipod.</title>
        <authorList>
            <person name="Kobayashi H."/>
            <person name="Nagahama T."/>
            <person name="Arai W."/>
            <person name="Sasagawa Y."/>
            <person name="Umeda M."/>
            <person name="Hayashi T."/>
            <person name="Nikaido I."/>
            <person name="Watanabe H."/>
            <person name="Oguri K."/>
            <person name="Kitazato H."/>
            <person name="Fujioka K."/>
            <person name="Kido Y."/>
            <person name="Takami H."/>
        </authorList>
    </citation>
    <scope>NUCLEOTIDE SEQUENCE</scope>
    <source>
        <tissue evidence="10">Whole body</tissue>
    </source>
</reference>
<dbReference type="FunFam" id="3.40.50.2300:FF:000105">
    <property type="entry name" value="Low molecular weight phosphotyrosine protein"/>
    <property type="match status" value="1"/>
</dbReference>
<dbReference type="GO" id="GO:0004726">
    <property type="term" value="F:non-membrane spanning protein tyrosine phosphatase activity"/>
    <property type="evidence" value="ECO:0007669"/>
    <property type="project" value="InterPro"/>
</dbReference>
<dbReference type="Pfam" id="PF01451">
    <property type="entry name" value="LMWPc"/>
    <property type="match status" value="1"/>
</dbReference>
<sequence>MAGNSDKEWKVLFVCLGNICRSPIAEAVFRHAAEAAGLKAFVDSAGMIDYHTGKSPDRRAINTMKRHDIPMEHKARQITKEDFYKFDYIFGKDHQNMKDLERARPNDSTATIEMFGQYHTEKGINIRDPYYDDGSEGFELCYQQCCVCSQGFIEHLKDMMTSQQTTASSS</sequence>
<dbReference type="AlphaFoldDB" id="A0A2P2I4N8"/>
<dbReference type="CDD" id="cd16343">
    <property type="entry name" value="LMWPTP"/>
    <property type="match status" value="1"/>
</dbReference>
<dbReference type="SMART" id="SM00226">
    <property type="entry name" value="LMWPc"/>
    <property type="match status" value="1"/>
</dbReference>
<dbReference type="GO" id="GO:0005737">
    <property type="term" value="C:cytoplasm"/>
    <property type="evidence" value="ECO:0007669"/>
    <property type="project" value="UniProtKB-SubCell"/>
</dbReference>
<evidence type="ECO:0000313" key="10">
    <source>
        <dbReference type="EMBL" id="LAC22476.1"/>
    </source>
</evidence>
<name>A0A2P2I4N8_9CRUS</name>
<dbReference type="InterPro" id="IPR002115">
    <property type="entry name" value="Tyr_Pase_low_mol_wt_mml"/>
</dbReference>
<evidence type="ECO:0000256" key="4">
    <source>
        <dbReference type="ARBA" id="ARBA00022801"/>
    </source>
</evidence>
<proteinExistence type="evidence at transcript level"/>
<evidence type="ECO:0000256" key="7">
    <source>
        <dbReference type="RuleBase" id="RU368115"/>
    </source>
</evidence>
<dbReference type="PRINTS" id="PR00720">
    <property type="entry name" value="MAMMALPTPASE"/>
</dbReference>
<dbReference type="PANTHER" id="PTHR11717">
    <property type="entry name" value="LOW MOLECULAR WEIGHT PROTEIN TYROSINE PHOSPHATASE"/>
    <property type="match status" value="1"/>
</dbReference>
<dbReference type="InterPro" id="IPR036196">
    <property type="entry name" value="Ptyr_pPase_sf"/>
</dbReference>
<accession>A0A2P2I4N8</accession>
<dbReference type="PANTHER" id="PTHR11717:SF7">
    <property type="entry name" value="LOW MOLECULAR WEIGHT PHOSPHOTYROSINE PROTEIN PHOSPHATASE"/>
    <property type="match status" value="1"/>
</dbReference>
<comment type="catalytic activity">
    <reaction evidence="7">
        <text>O-phospho-L-tyrosyl-[protein] + H2O = L-tyrosyl-[protein] + phosphate</text>
        <dbReference type="Rhea" id="RHEA:10684"/>
        <dbReference type="Rhea" id="RHEA-COMP:10136"/>
        <dbReference type="Rhea" id="RHEA-COMP:20101"/>
        <dbReference type="ChEBI" id="CHEBI:15377"/>
        <dbReference type="ChEBI" id="CHEBI:43474"/>
        <dbReference type="ChEBI" id="CHEBI:46858"/>
        <dbReference type="ChEBI" id="CHEBI:61978"/>
        <dbReference type="EC" id="3.1.3.48"/>
    </reaction>
</comment>
<feature type="domain" description="Phosphotyrosine protein phosphatase I" evidence="8">
    <location>
        <begin position="9"/>
        <end position="155"/>
    </location>
</feature>
<dbReference type="EC" id="3.1.3.48" evidence="7"/>
<keyword evidence="5 7" id="KW-0904">Protein phosphatase</keyword>
<comment type="catalytic activity">
    <reaction evidence="7">
        <text>a phosphate monoester + H2O = an alcohol + phosphate</text>
        <dbReference type="Rhea" id="RHEA:15017"/>
        <dbReference type="ChEBI" id="CHEBI:15377"/>
        <dbReference type="ChEBI" id="CHEBI:30879"/>
        <dbReference type="ChEBI" id="CHEBI:43474"/>
        <dbReference type="ChEBI" id="CHEBI:67140"/>
        <dbReference type="EC" id="3.1.3.2"/>
    </reaction>
</comment>
<evidence type="ECO:0000256" key="3">
    <source>
        <dbReference type="ARBA" id="ARBA00022490"/>
    </source>
</evidence>
<keyword evidence="3 7" id="KW-0963">Cytoplasm</keyword>
<reference evidence="9" key="2">
    <citation type="journal article" date="2018" name="Biosci. Biotechnol. Biochem.">
        <title>Polysaccharide hydrolase of the hadal zone amphipods Hirondellea gigas.</title>
        <authorList>
            <person name="Kobayashi H."/>
            <person name="Nagahama T."/>
            <person name="Arai W."/>
            <person name="Sasagawa Y."/>
            <person name="Umeda M."/>
            <person name="Hayashi T."/>
            <person name="Nikaido I."/>
            <person name="Watanabe H."/>
            <person name="Oguri K."/>
            <person name="Kitazato H."/>
            <person name="Fujioka K."/>
            <person name="Kido Y."/>
            <person name="Takami H."/>
        </authorList>
    </citation>
    <scope>NUCLEOTIDE SEQUENCE</scope>
    <source>
        <tissue evidence="9">Whole body</tissue>
    </source>
</reference>
<dbReference type="SUPFAM" id="SSF52788">
    <property type="entry name" value="Phosphotyrosine protein phosphatases I"/>
    <property type="match status" value="1"/>
</dbReference>
<dbReference type="InterPro" id="IPR023485">
    <property type="entry name" value="Ptyr_pPase"/>
</dbReference>
<dbReference type="EC" id="3.1.3.2" evidence="7"/>
<comment type="subcellular location">
    <subcellularLocation>
        <location evidence="1 7">Cytoplasm</location>
    </subcellularLocation>
</comment>
<dbReference type="GO" id="GO:0003993">
    <property type="term" value="F:acid phosphatase activity"/>
    <property type="evidence" value="ECO:0007669"/>
    <property type="project" value="UniProtKB-UniRule"/>
</dbReference>
<feature type="active site" evidence="6">
    <location>
        <position position="21"/>
    </location>
</feature>
<dbReference type="InterPro" id="IPR017867">
    <property type="entry name" value="Tyr_phospatase_low_mol_wt"/>
</dbReference>
<organism evidence="9">
    <name type="scientific">Hirondellea gigas</name>
    <dbReference type="NCBI Taxonomy" id="1518452"/>
    <lineage>
        <taxon>Eukaryota</taxon>
        <taxon>Metazoa</taxon>
        <taxon>Ecdysozoa</taxon>
        <taxon>Arthropoda</taxon>
        <taxon>Crustacea</taxon>
        <taxon>Multicrustacea</taxon>
        <taxon>Malacostraca</taxon>
        <taxon>Eumalacostraca</taxon>
        <taxon>Peracarida</taxon>
        <taxon>Amphipoda</taxon>
        <taxon>Amphilochidea</taxon>
        <taxon>Lysianassida</taxon>
        <taxon>Lysianassidira</taxon>
        <taxon>Lysianassoidea</taxon>
        <taxon>Lysianassidae</taxon>
        <taxon>Hirondellea</taxon>
    </lineage>
</organism>
<evidence type="ECO:0000256" key="5">
    <source>
        <dbReference type="ARBA" id="ARBA00022912"/>
    </source>
</evidence>
<dbReference type="EMBL" id="IACF01003377">
    <property type="protein sequence ID" value="LAB68994.1"/>
    <property type="molecule type" value="mRNA"/>
</dbReference>
<dbReference type="PRINTS" id="PR00719">
    <property type="entry name" value="LMWPTPASE"/>
</dbReference>
<dbReference type="EMBL" id="IACT01003227">
    <property type="protein sequence ID" value="LAC22476.1"/>
    <property type="molecule type" value="mRNA"/>
</dbReference>
<dbReference type="Gene3D" id="3.40.50.2300">
    <property type="match status" value="1"/>
</dbReference>
<evidence type="ECO:0000256" key="1">
    <source>
        <dbReference type="ARBA" id="ARBA00004496"/>
    </source>
</evidence>
<dbReference type="InterPro" id="IPR050438">
    <property type="entry name" value="LMW_PTPase"/>
</dbReference>
<feature type="active site" description="Proton donor" evidence="6">
    <location>
        <position position="128"/>
    </location>
</feature>
<evidence type="ECO:0000313" key="9">
    <source>
        <dbReference type="EMBL" id="LAB68994.1"/>
    </source>
</evidence>
<feature type="active site" description="Nucleophile" evidence="6">
    <location>
        <position position="15"/>
    </location>
</feature>
<comment type="similarity">
    <text evidence="2 7">Belongs to the low molecular weight phosphotyrosine protein phosphatase family.</text>
</comment>
<evidence type="ECO:0000256" key="6">
    <source>
        <dbReference type="PIRSR" id="PIRSR617867-1"/>
    </source>
</evidence>
<evidence type="ECO:0000256" key="2">
    <source>
        <dbReference type="ARBA" id="ARBA00011063"/>
    </source>
</evidence>
<comment type="function">
    <text evidence="7">Acts on tyrosine phosphorylated proteins, low-MW aryl phosphates and natural and synthetic acyl phosphates.</text>
</comment>
<protein>
    <recommendedName>
        <fullName evidence="7">Low molecular weight phosphotyrosine protein phosphatase</fullName>
        <shortName evidence="7">LMW-PTP</shortName>
        <shortName evidence="7">LMW-PTPase</shortName>
        <ecNumber evidence="7">3.1.3.2</ecNumber>
        <ecNumber evidence="7">3.1.3.48</ecNumber>
    </recommendedName>
    <alternativeName>
        <fullName evidence="7">Low molecular weight cytosolic acid phosphatase</fullName>
    </alternativeName>
</protein>
<keyword evidence="4 7" id="KW-0378">Hydrolase</keyword>